<dbReference type="AlphaFoldDB" id="A0AAD7AQP0"/>
<evidence type="ECO:0000256" key="1">
    <source>
        <dbReference type="SAM" id="Phobius"/>
    </source>
</evidence>
<gene>
    <name evidence="3" type="ORF">DFH08DRAFT_840270</name>
</gene>
<feature type="transmembrane region" description="Helical" evidence="1">
    <location>
        <begin position="115"/>
        <end position="138"/>
    </location>
</feature>
<sequence>MAEDLALTYGVELASSWANMMLYMLEIVMCLRYFQRRTFRPLSHKIGVGAIILFDTLCTLSVDAGVFMTSLVFLGKEPFSSTLSTSLIIFLTYSTAVIEQFFLCHLYFIITRKRIVSLFLVLLGLIHLGFSFAAAIMLQTAPKNPSVNSIISVGAITCGVTDLLIASCLGYELFKVRRSHSSNSSPLRRILILSITSGAIVASTTLLMMILFLKGSIAFEFFSACQGRVYALTLLLNFLSGTSSSSAATTIASGHQNGLAAMCESRAGGARPVASIYSNTSTESLNKELPPLPATPTPGLHIVTQTQSIAKFKFPAAPYAAPFSLSSPEVIWSPDTGTPRTPRTIIAVPHRKDSLPVSLTATRL</sequence>
<feature type="domain" description="DUF6534" evidence="2">
    <location>
        <begin position="160"/>
        <end position="238"/>
    </location>
</feature>
<proteinExistence type="predicted"/>
<evidence type="ECO:0000259" key="2">
    <source>
        <dbReference type="Pfam" id="PF20152"/>
    </source>
</evidence>
<protein>
    <recommendedName>
        <fullName evidence="2">DUF6534 domain-containing protein</fullName>
    </recommendedName>
</protein>
<accession>A0AAD7AQP0</accession>
<name>A0AAD7AQP0_9AGAR</name>
<keyword evidence="1" id="KW-1133">Transmembrane helix</keyword>
<evidence type="ECO:0000313" key="4">
    <source>
        <dbReference type="Proteomes" id="UP001218218"/>
    </source>
</evidence>
<dbReference type="EMBL" id="JARIHO010000003">
    <property type="protein sequence ID" value="KAJ7364903.1"/>
    <property type="molecule type" value="Genomic_DNA"/>
</dbReference>
<dbReference type="InterPro" id="IPR045339">
    <property type="entry name" value="DUF6534"/>
</dbReference>
<organism evidence="3 4">
    <name type="scientific">Mycena albidolilacea</name>
    <dbReference type="NCBI Taxonomy" id="1033008"/>
    <lineage>
        <taxon>Eukaryota</taxon>
        <taxon>Fungi</taxon>
        <taxon>Dikarya</taxon>
        <taxon>Basidiomycota</taxon>
        <taxon>Agaricomycotina</taxon>
        <taxon>Agaricomycetes</taxon>
        <taxon>Agaricomycetidae</taxon>
        <taxon>Agaricales</taxon>
        <taxon>Marasmiineae</taxon>
        <taxon>Mycenaceae</taxon>
        <taxon>Mycena</taxon>
    </lineage>
</organism>
<feature type="transmembrane region" description="Helical" evidence="1">
    <location>
        <begin position="87"/>
        <end position="108"/>
    </location>
</feature>
<keyword evidence="1" id="KW-0472">Membrane</keyword>
<feature type="transmembrane region" description="Helical" evidence="1">
    <location>
        <begin position="150"/>
        <end position="169"/>
    </location>
</feature>
<keyword evidence="1" id="KW-0812">Transmembrane</keyword>
<evidence type="ECO:0000313" key="3">
    <source>
        <dbReference type="EMBL" id="KAJ7364903.1"/>
    </source>
</evidence>
<dbReference type="Pfam" id="PF20152">
    <property type="entry name" value="DUF6534"/>
    <property type="match status" value="1"/>
</dbReference>
<feature type="transmembrane region" description="Helical" evidence="1">
    <location>
        <begin position="16"/>
        <end position="34"/>
    </location>
</feature>
<feature type="transmembrane region" description="Helical" evidence="1">
    <location>
        <begin position="190"/>
        <end position="213"/>
    </location>
</feature>
<comment type="caution">
    <text evidence="3">The sequence shown here is derived from an EMBL/GenBank/DDBJ whole genome shotgun (WGS) entry which is preliminary data.</text>
</comment>
<keyword evidence="4" id="KW-1185">Reference proteome</keyword>
<reference evidence="3" key="1">
    <citation type="submission" date="2023-03" db="EMBL/GenBank/DDBJ databases">
        <title>Massive genome expansion in bonnet fungi (Mycena s.s.) driven by repeated elements and novel gene families across ecological guilds.</title>
        <authorList>
            <consortium name="Lawrence Berkeley National Laboratory"/>
            <person name="Harder C.B."/>
            <person name="Miyauchi S."/>
            <person name="Viragh M."/>
            <person name="Kuo A."/>
            <person name="Thoen E."/>
            <person name="Andreopoulos B."/>
            <person name="Lu D."/>
            <person name="Skrede I."/>
            <person name="Drula E."/>
            <person name="Henrissat B."/>
            <person name="Morin E."/>
            <person name="Kohler A."/>
            <person name="Barry K."/>
            <person name="LaButti K."/>
            <person name="Morin E."/>
            <person name="Salamov A."/>
            <person name="Lipzen A."/>
            <person name="Mereny Z."/>
            <person name="Hegedus B."/>
            <person name="Baldrian P."/>
            <person name="Stursova M."/>
            <person name="Weitz H."/>
            <person name="Taylor A."/>
            <person name="Grigoriev I.V."/>
            <person name="Nagy L.G."/>
            <person name="Martin F."/>
            <person name="Kauserud H."/>
        </authorList>
    </citation>
    <scope>NUCLEOTIDE SEQUENCE</scope>
    <source>
        <strain evidence="3">CBHHK002</strain>
    </source>
</reference>
<dbReference type="Proteomes" id="UP001218218">
    <property type="component" value="Unassembled WGS sequence"/>
</dbReference>
<feature type="transmembrane region" description="Helical" evidence="1">
    <location>
        <begin position="46"/>
        <end position="75"/>
    </location>
</feature>